<feature type="compositionally biased region" description="Basic and acidic residues" evidence="1">
    <location>
        <begin position="203"/>
        <end position="213"/>
    </location>
</feature>
<evidence type="ECO:0000313" key="3">
    <source>
        <dbReference type="Proteomes" id="UP000095210"/>
    </source>
</evidence>
<name>A0AAC9HTN3_9PSEU</name>
<reference evidence="3" key="1">
    <citation type="submission" date="2016-03" db="EMBL/GenBank/DDBJ databases">
        <title>Complete genome sequence of the type strain Actinoalloteichus hymeniacidonis DSM 45092.</title>
        <authorList>
            <person name="Schaffert L."/>
            <person name="Albersmeier A."/>
            <person name="Winkler A."/>
            <person name="Kalinowski J."/>
            <person name="Zotchev S."/>
            <person name="Ruckert C."/>
        </authorList>
    </citation>
    <scope>NUCLEOTIDE SEQUENCE [LARGE SCALE GENOMIC DNA]</scope>
    <source>
        <strain evidence="3">HPA177(T) (DSM 45092(T))</strain>
    </source>
</reference>
<feature type="compositionally biased region" description="Basic and acidic residues" evidence="1">
    <location>
        <begin position="72"/>
        <end position="81"/>
    </location>
</feature>
<dbReference type="RefSeq" id="WP_069851595.1">
    <property type="nucleotide sequence ID" value="NZ_CP014859.1"/>
</dbReference>
<feature type="region of interest" description="Disordered" evidence="1">
    <location>
        <begin position="1"/>
        <end position="26"/>
    </location>
</feature>
<accession>A0AAC9HTN3</accession>
<dbReference type="EMBL" id="CP014859">
    <property type="protein sequence ID" value="AOS65124.1"/>
    <property type="molecule type" value="Genomic_DNA"/>
</dbReference>
<feature type="compositionally biased region" description="Basic and acidic residues" evidence="1">
    <location>
        <begin position="102"/>
        <end position="117"/>
    </location>
</feature>
<protein>
    <submittedName>
        <fullName evidence="2">Uncharacterized protein</fullName>
    </submittedName>
</protein>
<dbReference type="AlphaFoldDB" id="A0AAC9HTN3"/>
<feature type="region of interest" description="Disordered" evidence="1">
    <location>
        <begin position="52"/>
        <end position="117"/>
    </location>
</feature>
<proteinExistence type="predicted"/>
<dbReference type="Proteomes" id="UP000095210">
    <property type="component" value="Chromosome"/>
</dbReference>
<feature type="region of interest" description="Disordered" evidence="1">
    <location>
        <begin position="164"/>
        <end position="213"/>
    </location>
</feature>
<evidence type="ECO:0000256" key="1">
    <source>
        <dbReference type="SAM" id="MobiDB-lite"/>
    </source>
</evidence>
<organism evidence="2 3">
    <name type="scientific">Actinoalloteichus hymeniacidonis</name>
    <dbReference type="NCBI Taxonomy" id="340345"/>
    <lineage>
        <taxon>Bacteria</taxon>
        <taxon>Bacillati</taxon>
        <taxon>Actinomycetota</taxon>
        <taxon>Actinomycetes</taxon>
        <taxon>Pseudonocardiales</taxon>
        <taxon>Pseudonocardiaceae</taxon>
        <taxon>Actinoalloteichus</taxon>
    </lineage>
</organism>
<evidence type="ECO:0000313" key="2">
    <source>
        <dbReference type="EMBL" id="AOS65124.1"/>
    </source>
</evidence>
<keyword evidence="3" id="KW-1185">Reference proteome</keyword>
<feature type="compositionally biased region" description="Basic and acidic residues" evidence="1">
    <location>
        <begin position="164"/>
        <end position="179"/>
    </location>
</feature>
<feature type="compositionally biased region" description="Low complexity" evidence="1">
    <location>
        <begin position="184"/>
        <end position="200"/>
    </location>
</feature>
<sequence length="213" mass="22342">MTESAGFTDATDTASGSGAGSDGHPIGTRQIVTELRRTLELVHDRAQPLVESLRNRVGQSTTETADFSPESAADRPKHSEVDDGPLGCAHCGFDPSNEDESAAERASTRADSAAESRETANGCDWCPVCLVIAVLRGERPEIGLRLAEQAMSLLGALRTLVHEQGPESDAARRPGREATDADPTESAAAAPDAASEAPASRVQRIDVTRAHGC</sequence>
<gene>
    <name evidence="2" type="ORF">TL08_21685</name>
</gene>
<dbReference type="KEGG" id="ahm:TL08_21685"/>